<dbReference type="AlphaFoldDB" id="A0A7U3UXM7"/>
<sequence>MALALTGGALWWLAVLRFGLRPDPSTGPAAGLHAAIVAGGWSLGLIPMHAVPVRRPAATPSRPTPPSGAPAAADVPARGGQPWGGEDGEDGVAGP</sequence>
<dbReference type="EMBL" id="AP018365">
    <property type="protein sequence ID" value="BBB00662.1"/>
    <property type="molecule type" value="Genomic_DNA"/>
</dbReference>
<protein>
    <submittedName>
        <fullName evidence="2">Uncharacterized protein</fullName>
    </submittedName>
</protein>
<reference evidence="2 3" key="3">
    <citation type="journal article" date="2011" name="Nat. Chem. Biol.">
        <title>Reveromycin A biosynthesis uses RevG and RevJ for stereospecific spiroacetal formation.</title>
        <authorList>
            <person name="Takahashi S."/>
            <person name="Toyoda A."/>
            <person name="Sekiyama Y."/>
            <person name="Takagi H."/>
            <person name="Nogawa T."/>
            <person name="Uramoto M."/>
            <person name="Suzuki R."/>
            <person name="Koshino H."/>
            <person name="Kumano T."/>
            <person name="Panthee S."/>
            <person name="Dairi T."/>
            <person name="Ishikawa J."/>
            <person name="Ikeda H."/>
            <person name="Sakaki Y."/>
            <person name="Osada H."/>
        </authorList>
    </citation>
    <scope>NUCLEOTIDE SEQUENCE [LARGE SCALE GENOMIC DNA]</scope>
    <source>
        <strain evidence="2 3">SN-593</strain>
    </source>
</reference>
<reference evidence="2 3" key="4">
    <citation type="journal article" date="2020" name="Sci. Rep.">
        <title>beta-carboline chemical signals induce reveromycin production through a LuxR family regulator in Streptomyces sp. SN-593.</title>
        <authorList>
            <person name="Panthee S."/>
            <person name="Kito N."/>
            <person name="Hayashi T."/>
            <person name="Shimizu T."/>
            <person name="Ishikawa J."/>
            <person name="Hamamoto H."/>
            <person name="Osada H."/>
            <person name="Takahashi S."/>
        </authorList>
    </citation>
    <scope>NUCLEOTIDE SEQUENCE [LARGE SCALE GENOMIC DNA]</scope>
    <source>
        <strain evidence="2 3">SN-593</strain>
    </source>
</reference>
<dbReference type="Proteomes" id="UP000595703">
    <property type="component" value="Chromosome"/>
</dbReference>
<feature type="compositionally biased region" description="Acidic residues" evidence="1">
    <location>
        <begin position="86"/>
        <end position="95"/>
    </location>
</feature>
<reference evidence="2 3" key="1">
    <citation type="journal article" date="2010" name="J. Bacteriol.">
        <title>Biochemical characterization of a novel indole prenyltransferase from Streptomyces sp. SN-593.</title>
        <authorList>
            <person name="Takahashi S."/>
            <person name="Takagi H."/>
            <person name="Toyoda A."/>
            <person name="Uramoto M."/>
            <person name="Nogawa T."/>
            <person name="Ueki M."/>
            <person name="Sakaki Y."/>
            <person name="Osada H."/>
        </authorList>
    </citation>
    <scope>NUCLEOTIDE SEQUENCE [LARGE SCALE GENOMIC DNA]</scope>
    <source>
        <strain evidence="2 3">SN-593</strain>
    </source>
</reference>
<proteinExistence type="predicted"/>
<organism evidence="2 3">
    <name type="scientific">Actinacidiphila reveromycinica</name>
    <dbReference type="NCBI Taxonomy" id="659352"/>
    <lineage>
        <taxon>Bacteria</taxon>
        <taxon>Bacillati</taxon>
        <taxon>Actinomycetota</taxon>
        <taxon>Actinomycetes</taxon>
        <taxon>Kitasatosporales</taxon>
        <taxon>Streptomycetaceae</taxon>
        <taxon>Actinacidiphila</taxon>
    </lineage>
</organism>
<feature type="region of interest" description="Disordered" evidence="1">
    <location>
        <begin position="54"/>
        <end position="95"/>
    </location>
</feature>
<accession>A0A7U3UXM7</accession>
<gene>
    <name evidence="2" type="ORF">RVR_7746</name>
</gene>
<keyword evidence="3" id="KW-1185">Reference proteome</keyword>
<name>A0A7U3UXM7_9ACTN</name>
<evidence type="ECO:0000256" key="1">
    <source>
        <dbReference type="SAM" id="MobiDB-lite"/>
    </source>
</evidence>
<dbReference type="RefSeq" id="WP_202236592.1">
    <property type="nucleotide sequence ID" value="NZ_AP018365.1"/>
</dbReference>
<dbReference type="KEGG" id="arev:RVR_7746"/>
<evidence type="ECO:0000313" key="3">
    <source>
        <dbReference type="Proteomes" id="UP000595703"/>
    </source>
</evidence>
<evidence type="ECO:0000313" key="2">
    <source>
        <dbReference type="EMBL" id="BBB00662.1"/>
    </source>
</evidence>
<reference evidence="2 3" key="2">
    <citation type="journal article" date="2011" name="J. Antibiot.">
        <title>Furaquinocins I and J: novel polyketide isoprenoid hybrid compounds from Streptomyces reveromyceticus SN-593.</title>
        <authorList>
            <person name="Panthee S."/>
            <person name="Takahashi S."/>
            <person name="Takagi H."/>
            <person name="Nogawa T."/>
            <person name="Oowada E."/>
            <person name="Uramoto M."/>
            <person name="Osada H."/>
        </authorList>
    </citation>
    <scope>NUCLEOTIDE SEQUENCE [LARGE SCALE GENOMIC DNA]</scope>
    <source>
        <strain evidence="2 3">SN-593</strain>
    </source>
</reference>